<feature type="binding site" evidence="11">
    <location>
        <position position="29"/>
    </location>
    <ligand>
        <name>Mg(2+)</name>
        <dbReference type="ChEBI" id="CHEBI:18420"/>
    </ligand>
</feature>
<dbReference type="PRINTS" id="PR00328">
    <property type="entry name" value="SAR1GTPBP"/>
</dbReference>
<comment type="similarity">
    <text evidence="2">Belongs to the small GTPase superfamily. Rho family.</text>
</comment>
<comment type="subcellular location">
    <subcellularLocation>
        <location evidence="1">Golgi apparatus</location>
    </subcellularLocation>
</comment>
<feature type="binding site" evidence="10">
    <location>
        <begin position="22"/>
        <end position="29"/>
    </location>
    <ligand>
        <name>GTP</name>
        <dbReference type="ChEBI" id="CHEBI:37565"/>
    </ligand>
</feature>
<feature type="binding site" evidence="10">
    <location>
        <begin position="124"/>
        <end position="127"/>
    </location>
    <ligand>
        <name>GTP</name>
        <dbReference type="ChEBI" id="CHEBI:37565"/>
    </ligand>
</feature>
<evidence type="ECO:0000313" key="14">
    <source>
        <dbReference type="Proteomes" id="UP000001926"/>
    </source>
</evidence>
<dbReference type="EMBL" id="DS571238">
    <property type="protein sequence ID" value="EAL51732.1"/>
    <property type="molecule type" value="Genomic_DNA"/>
</dbReference>
<dbReference type="InterPro" id="IPR006689">
    <property type="entry name" value="Small_GTPase_ARF/SAR"/>
</dbReference>
<keyword evidence="4 10" id="KW-0547">Nucleotide-binding</keyword>
<feature type="binding site" evidence="11">
    <location>
        <position position="46"/>
    </location>
    <ligand>
        <name>Mg(2+)</name>
        <dbReference type="ChEBI" id="CHEBI:18420"/>
    </ligand>
</feature>
<dbReference type="InterPro" id="IPR024156">
    <property type="entry name" value="Small_GTPase_ARF"/>
</dbReference>
<evidence type="ECO:0000256" key="3">
    <source>
        <dbReference type="ARBA" id="ARBA00010290"/>
    </source>
</evidence>
<dbReference type="GO" id="GO:0005525">
    <property type="term" value="F:GTP binding"/>
    <property type="evidence" value="ECO:0000318"/>
    <property type="project" value="GO_Central"/>
</dbReference>
<evidence type="ECO:0000256" key="2">
    <source>
        <dbReference type="ARBA" id="ARBA00010142"/>
    </source>
</evidence>
<dbReference type="FunFam" id="3.40.50.300:FF:000412">
    <property type="entry name" value="ADP-ribosylation factor 1"/>
    <property type="match status" value="1"/>
</dbReference>
<evidence type="ECO:0000313" key="13">
    <source>
        <dbReference type="EMBL" id="EAL51732.1"/>
    </source>
</evidence>
<organism evidence="13 14">
    <name type="scientific">Entamoeba histolytica (strain ATCC 30459 / HM-1:IMSS / ABRM)</name>
    <dbReference type="NCBI Taxonomy" id="294381"/>
    <lineage>
        <taxon>Eukaryota</taxon>
        <taxon>Amoebozoa</taxon>
        <taxon>Evosea</taxon>
        <taxon>Archamoebae</taxon>
        <taxon>Mastigamoebida</taxon>
        <taxon>Entamoebidae</taxon>
        <taxon>Entamoeba</taxon>
    </lineage>
</organism>
<evidence type="ECO:0000256" key="7">
    <source>
        <dbReference type="ARBA" id="ARBA00023034"/>
    </source>
</evidence>
<proteinExistence type="inferred from homology"/>
<protein>
    <submittedName>
        <fullName evidence="13">ADP-ribosylation factor, putative</fullName>
    </submittedName>
</protein>
<keyword evidence="8 10" id="KW-0342">GTP-binding</keyword>
<dbReference type="HOGENOM" id="CLU_040729_9_4_1"/>
<reference evidence="13" key="2">
    <citation type="submission" date="2007-03" db="EMBL/GenBank/DDBJ databases">
        <authorList>
            <person name="Lorenzi H."/>
            <person name="Amedeo P."/>
            <person name="Inman J."/>
            <person name="Schobel S."/>
            <person name="Caler E."/>
        </authorList>
    </citation>
    <scope>GENOME REANNOTATION</scope>
    <source>
        <strain evidence="13">HM-1:IMSS</strain>
    </source>
</reference>
<dbReference type="Pfam" id="PF00025">
    <property type="entry name" value="Arf"/>
    <property type="match status" value="1"/>
</dbReference>
<evidence type="ECO:0000256" key="4">
    <source>
        <dbReference type="ARBA" id="ARBA00022741"/>
    </source>
</evidence>
<evidence type="ECO:0000256" key="10">
    <source>
        <dbReference type="PIRSR" id="PIRSR606689-1"/>
    </source>
</evidence>
<keyword evidence="6" id="KW-0813">Transport</keyword>
<dbReference type="PANTHER" id="PTHR11711">
    <property type="entry name" value="ADP RIBOSYLATION FACTOR-RELATED"/>
    <property type="match status" value="1"/>
</dbReference>
<dbReference type="RefSeq" id="XP_657135.1">
    <property type="nucleotide sequence ID" value="XM_652043.1"/>
</dbReference>
<evidence type="ECO:0000256" key="12">
    <source>
        <dbReference type="RuleBase" id="RU003925"/>
    </source>
</evidence>
<evidence type="ECO:0000256" key="8">
    <source>
        <dbReference type="ARBA" id="ARBA00023134"/>
    </source>
</evidence>
<dbReference type="GO" id="GO:0016192">
    <property type="term" value="P:vesicle-mediated transport"/>
    <property type="evidence" value="ECO:0000318"/>
    <property type="project" value="GO_Central"/>
</dbReference>
<dbReference type="SUPFAM" id="SSF52540">
    <property type="entry name" value="P-loop containing nucleoside triphosphate hydrolases"/>
    <property type="match status" value="1"/>
</dbReference>
<name>A0A8U0WPY9_ENTH1</name>
<feature type="binding site" evidence="10">
    <location>
        <position position="68"/>
    </location>
    <ligand>
        <name>GTP</name>
        <dbReference type="ChEBI" id="CHEBI:37565"/>
    </ligand>
</feature>
<dbReference type="KEGG" id="ehi:EHI_053050"/>
<dbReference type="PROSITE" id="PS51417">
    <property type="entry name" value="ARF"/>
    <property type="match status" value="1"/>
</dbReference>
<dbReference type="InterPro" id="IPR005225">
    <property type="entry name" value="Small_GTP-bd"/>
</dbReference>
<keyword evidence="11" id="KW-0460">Magnesium</keyword>
<dbReference type="Proteomes" id="UP000001926">
    <property type="component" value="Partially assembled WGS sequence"/>
</dbReference>
<dbReference type="OMA" id="VRWSKDQ"/>
<dbReference type="SMART" id="SM00177">
    <property type="entry name" value="ARF"/>
    <property type="match status" value="1"/>
</dbReference>
<dbReference type="SMART" id="SM00178">
    <property type="entry name" value="SAR"/>
    <property type="match status" value="1"/>
</dbReference>
<keyword evidence="11" id="KW-0479">Metal-binding</keyword>
<dbReference type="GO" id="GO:0006886">
    <property type="term" value="P:intracellular protein transport"/>
    <property type="evidence" value="ECO:0000318"/>
    <property type="project" value="GO_Central"/>
</dbReference>
<dbReference type="NCBIfam" id="TIGR00231">
    <property type="entry name" value="small_GTP"/>
    <property type="match status" value="1"/>
</dbReference>
<dbReference type="GO" id="GO:0046872">
    <property type="term" value="F:metal ion binding"/>
    <property type="evidence" value="ECO:0007669"/>
    <property type="project" value="UniProtKB-KW"/>
</dbReference>
<dbReference type="GO" id="GO:0003924">
    <property type="term" value="F:GTPase activity"/>
    <property type="evidence" value="ECO:0007669"/>
    <property type="project" value="InterPro"/>
</dbReference>
<dbReference type="GO" id="GO:0005737">
    <property type="term" value="C:cytoplasm"/>
    <property type="evidence" value="ECO:0000318"/>
    <property type="project" value="GO_Central"/>
</dbReference>
<comment type="similarity">
    <text evidence="3 12">Belongs to the small GTPase superfamily. Arf family.</text>
</comment>
<keyword evidence="14" id="KW-1185">Reference proteome</keyword>
<dbReference type="OrthoDB" id="2011769at2759"/>
<gene>
    <name evidence="13" type="ORF">EHI_053050</name>
</gene>
<evidence type="ECO:0000256" key="6">
    <source>
        <dbReference type="ARBA" id="ARBA00022927"/>
    </source>
</evidence>
<keyword evidence="7" id="KW-0333">Golgi apparatus</keyword>
<evidence type="ECO:0000256" key="11">
    <source>
        <dbReference type="PIRSR" id="PIRSR606689-2"/>
    </source>
</evidence>
<dbReference type="InterPro" id="IPR027417">
    <property type="entry name" value="P-loop_NTPase"/>
</dbReference>
<evidence type="ECO:0000256" key="1">
    <source>
        <dbReference type="ARBA" id="ARBA00004555"/>
    </source>
</evidence>
<sequence>MGGLISYISSLFSTPVRMLILGLDSAGKTTILYRIASGETIMTVPTIGFNLEELEYNQMKFKVWDLGGQENLRPYWRCYYSGTNAIIFVVDSCDRERIELASKELEIISGDNNLQKTVIAIFANKQDDKKHCMSVEEITEKMKLSEIKNVTWSIFETSGVTGEGLKEGMEWIASHCK</sequence>
<dbReference type="Gene3D" id="3.40.50.300">
    <property type="entry name" value="P-loop containing nucleotide triphosphate hydrolases"/>
    <property type="match status" value="1"/>
</dbReference>
<reference evidence="13" key="1">
    <citation type="journal article" date="2005" name="Nature">
        <title>The genome of the protist parasite Entamoeba histolytica.</title>
        <authorList>
            <person name="Loftus B."/>
            <person name="Anderson I."/>
            <person name="Davies R."/>
            <person name="Alsmark U.C."/>
            <person name="Samuelson J."/>
            <person name="Amedeo P."/>
            <person name="Roncaglia P."/>
            <person name="Berriman M."/>
            <person name="Hirt R.P."/>
            <person name="Mann B.J."/>
            <person name="Nozaki T."/>
            <person name="Suh B."/>
            <person name="Pop M."/>
            <person name="Duchene M."/>
            <person name="Ackers J."/>
            <person name="Tannich E."/>
            <person name="Leippe M."/>
            <person name="Hofer M."/>
            <person name="Bruchhaus I."/>
            <person name="Willhoeft U."/>
            <person name="Bhattacharya A."/>
            <person name="Chillingworth T."/>
            <person name="Churcher C."/>
            <person name="Hance Z."/>
            <person name="Harris B."/>
            <person name="Harris D."/>
            <person name="Jagels K."/>
            <person name="Moule S."/>
            <person name="Mungall K."/>
            <person name="Ormond D."/>
            <person name="Squares R."/>
            <person name="Whitehead S."/>
            <person name="Quail M.A."/>
            <person name="Rabbinowitsch E."/>
            <person name="Norbertczak H."/>
            <person name="Price C."/>
            <person name="Wang Z."/>
            <person name="Guillen N."/>
            <person name="Gilchrist C."/>
            <person name="Stroup S.E."/>
            <person name="Bhattacharya S."/>
            <person name="Lohia A."/>
            <person name="Foster P.G."/>
            <person name="Sicheritz-Ponten T."/>
            <person name="Weber C."/>
            <person name="Singh U."/>
            <person name="Mukherjee C."/>
            <person name="El-Sayed N.M."/>
            <person name="Petri W.A.Jr."/>
            <person name="Clark C.G."/>
            <person name="Embley T.M."/>
            <person name="Barrell B."/>
            <person name="Fraser C.M."/>
            <person name="Hall N."/>
        </authorList>
    </citation>
    <scope>NUCLEOTIDE SEQUENCE [LARGE SCALE GENOMIC DNA]</scope>
    <source>
        <strain evidence="13">HM-1:IMSS</strain>
    </source>
</reference>
<keyword evidence="6" id="KW-0653">Protein transport</keyword>
<dbReference type="AlphaFoldDB" id="A0A8U0WPY9"/>
<accession>A0A8U0WPY9</accession>
<evidence type="ECO:0000256" key="9">
    <source>
        <dbReference type="ARBA" id="ARBA00059050"/>
    </source>
</evidence>
<dbReference type="GeneID" id="3401739"/>
<keyword evidence="5" id="KW-0931">ER-Golgi transport</keyword>
<dbReference type="GO" id="GO:0005794">
    <property type="term" value="C:Golgi apparatus"/>
    <property type="evidence" value="ECO:0000318"/>
    <property type="project" value="GO_Central"/>
</dbReference>
<dbReference type="GO" id="GO:0030010">
    <property type="term" value="P:establishment of cell polarity"/>
    <property type="evidence" value="ECO:0007669"/>
    <property type="project" value="UniProtKB-ARBA"/>
</dbReference>
<evidence type="ECO:0000256" key="5">
    <source>
        <dbReference type="ARBA" id="ARBA00022892"/>
    </source>
</evidence>
<comment type="function">
    <text evidence="9">GTP-binding protein that may be involved in protein trafficking. May modulate vesicle budding and uncoating within the Golgi apparatus.</text>
</comment>